<dbReference type="KEGG" id="cbr:CBG_16117"/>
<evidence type="ECO:0000313" key="3">
    <source>
        <dbReference type="Proteomes" id="UP000827892"/>
    </source>
</evidence>
<reference evidence="1 3" key="2">
    <citation type="submission" date="2022-05" db="EMBL/GenBank/DDBJ databases">
        <title>Chromosome-level reference genomes for two strains of Caenorhabditis briggsae: an improved platform for comparative genomics.</title>
        <authorList>
            <person name="Stevens L."/>
            <person name="Andersen E.C."/>
        </authorList>
    </citation>
    <scope>NUCLEOTIDE SEQUENCE [LARGE SCALE GENOMIC DNA]</scope>
    <source>
        <strain evidence="1">QX1410_ONT</strain>
        <tissue evidence="1">Whole-organism</tissue>
    </source>
</reference>
<keyword evidence="4" id="KW-1185">Reference proteome</keyword>
<dbReference type="OMA" id="IRIMGSI"/>
<gene>
    <name evidence="1" type="ORF">L3Y34_010549</name>
    <name evidence="2" type="ORF">L5515_016434</name>
</gene>
<proteinExistence type="predicted"/>
<evidence type="ECO:0000313" key="2">
    <source>
        <dbReference type="EMBL" id="UMM39339.1"/>
    </source>
</evidence>
<dbReference type="EMBL" id="CP090896">
    <property type="protein sequence ID" value="ULT80042.1"/>
    <property type="molecule type" value="Genomic_DNA"/>
</dbReference>
<dbReference type="Proteomes" id="UP000829354">
    <property type="component" value="Chromosome X"/>
</dbReference>
<accession>A0AAE9JQ49</accession>
<evidence type="ECO:0000313" key="1">
    <source>
        <dbReference type="EMBL" id="ULT80042.1"/>
    </source>
</evidence>
<sequence length="111" mass="13196">MVSPSEQILTTEQMIEILNRLEDIEIRAIHILGIFRDPLKIDEAFCSYSNMLLEVQIQIRDFRVLLSKNNGHWNTDIYQKFLAYSSNTLNHCNQAASRMYPPMYRQQQRQF</sequence>
<dbReference type="Proteomes" id="UP000827892">
    <property type="component" value="Chromosome X"/>
</dbReference>
<dbReference type="EMBL" id="CP092625">
    <property type="protein sequence ID" value="UMM39339.1"/>
    <property type="molecule type" value="Genomic_DNA"/>
</dbReference>
<dbReference type="AlphaFoldDB" id="A0AAE9JQ49"/>
<protein>
    <submittedName>
        <fullName evidence="2">Uncharacterized protein</fullName>
    </submittedName>
</protein>
<name>A0AAE9JQ49_CAEBR</name>
<reference evidence="2 4" key="1">
    <citation type="submission" date="2022-04" db="EMBL/GenBank/DDBJ databases">
        <title>Chromosome-level reference genomes for two strains of Caenorhabditis briggsae: an improved platform for comparative genomics.</title>
        <authorList>
            <person name="Stevens L."/>
            <person name="Andersen E."/>
        </authorList>
    </citation>
    <scope>NUCLEOTIDE SEQUENCE [LARGE SCALE GENOMIC DNA]</scope>
    <source>
        <strain evidence="2">VX34</strain>
        <tissue evidence="2">Whole-organism</tissue>
    </source>
</reference>
<evidence type="ECO:0000313" key="4">
    <source>
        <dbReference type="Proteomes" id="UP000829354"/>
    </source>
</evidence>
<organism evidence="2 4">
    <name type="scientific">Caenorhabditis briggsae</name>
    <dbReference type="NCBI Taxonomy" id="6238"/>
    <lineage>
        <taxon>Eukaryota</taxon>
        <taxon>Metazoa</taxon>
        <taxon>Ecdysozoa</taxon>
        <taxon>Nematoda</taxon>
        <taxon>Chromadorea</taxon>
        <taxon>Rhabditida</taxon>
        <taxon>Rhabditina</taxon>
        <taxon>Rhabditomorpha</taxon>
        <taxon>Rhabditoidea</taxon>
        <taxon>Rhabditidae</taxon>
        <taxon>Peloderinae</taxon>
        <taxon>Caenorhabditis</taxon>
    </lineage>
</organism>